<feature type="transmembrane region" description="Helical" evidence="6">
    <location>
        <begin position="6"/>
        <end position="30"/>
    </location>
</feature>
<dbReference type="PIRSF" id="PIRSF038958">
    <property type="entry name" value="PG_synth_SpoVB"/>
    <property type="match status" value="1"/>
</dbReference>
<comment type="subcellular location">
    <subcellularLocation>
        <location evidence="1">Cell membrane</location>
        <topology evidence="1">Multi-pass membrane protein</topology>
    </subcellularLocation>
</comment>
<feature type="transmembrane region" description="Helical" evidence="6">
    <location>
        <begin position="446"/>
        <end position="466"/>
    </location>
</feature>
<dbReference type="STRING" id="1120976.SAMN03080606_00715"/>
<evidence type="ECO:0000256" key="3">
    <source>
        <dbReference type="ARBA" id="ARBA00022692"/>
    </source>
</evidence>
<reference evidence="7 8" key="1">
    <citation type="submission" date="2016-10" db="EMBL/GenBank/DDBJ databases">
        <authorList>
            <person name="de Groot N.N."/>
        </authorList>
    </citation>
    <scope>NUCLEOTIDE SEQUENCE [LARGE SCALE GENOMIC DNA]</scope>
    <source>
        <strain evidence="7 8">DSM 18978</strain>
    </source>
</reference>
<evidence type="ECO:0000256" key="6">
    <source>
        <dbReference type="SAM" id="Phobius"/>
    </source>
</evidence>
<dbReference type="OrthoDB" id="9775950at2"/>
<gene>
    <name evidence="7" type="ORF">SAMN03080606_00715</name>
</gene>
<evidence type="ECO:0000313" key="7">
    <source>
        <dbReference type="EMBL" id="SCY03799.1"/>
    </source>
</evidence>
<evidence type="ECO:0000256" key="4">
    <source>
        <dbReference type="ARBA" id="ARBA00022989"/>
    </source>
</evidence>
<dbReference type="PANTHER" id="PTHR30250">
    <property type="entry name" value="PST FAMILY PREDICTED COLANIC ACID TRANSPORTER"/>
    <property type="match status" value="1"/>
</dbReference>
<dbReference type="InterPro" id="IPR024923">
    <property type="entry name" value="PG_synth_SpoVB"/>
</dbReference>
<feature type="transmembrane region" description="Helical" evidence="6">
    <location>
        <begin position="84"/>
        <end position="111"/>
    </location>
</feature>
<dbReference type="EMBL" id="FMUS01000003">
    <property type="protein sequence ID" value="SCY03799.1"/>
    <property type="molecule type" value="Genomic_DNA"/>
</dbReference>
<feature type="transmembrane region" description="Helical" evidence="6">
    <location>
        <begin position="281"/>
        <end position="301"/>
    </location>
</feature>
<keyword evidence="4 6" id="KW-1133">Transmembrane helix</keyword>
<feature type="transmembrane region" description="Helical" evidence="6">
    <location>
        <begin position="386"/>
        <end position="406"/>
    </location>
</feature>
<feature type="transmembrane region" description="Helical" evidence="6">
    <location>
        <begin position="478"/>
        <end position="498"/>
    </location>
</feature>
<protein>
    <submittedName>
        <fullName evidence="7">Stage V sporulation protein B</fullName>
    </submittedName>
</protein>
<dbReference type="GO" id="GO:0005886">
    <property type="term" value="C:plasma membrane"/>
    <property type="evidence" value="ECO:0007669"/>
    <property type="project" value="UniProtKB-SubCell"/>
</dbReference>
<keyword evidence="8" id="KW-1185">Reference proteome</keyword>
<feature type="transmembrane region" description="Helical" evidence="6">
    <location>
        <begin position="42"/>
        <end position="64"/>
    </location>
</feature>
<feature type="transmembrane region" description="Helical" evidence="6">
    <location>
        <begin position="322"/>
        <end position="341"/>
    </location>
</feature>
<proteinExistence type="predicted"/>
<accession>A0A1G5CMN0</accession>
<keyword evidence="5 6" id="KW-0472">Membrane</keyword>
<evidence type="ECO:0000256" key="2">
    <source>
        <dbReference type="ARBA" id="ARBA00022475"/>
    </source>
</evidence>
<keyword evidence="3 6" id="KW-0812">Transmembrane</keyword>
<organism evidence="7 8">
    <name type="scientific">Alkaliphilus peptidifermentans DSM 18978</name>
    <dbReference type="NCBI Taxonomy" id="1120976"/>
    <lineage>
        <taxon>Bacteria</taxon>
        <taxon>Bacillati</taxon>
        <taxon>Bacillota</taxon>
        <taxon>Clostridia</taxon>
        <taxon>Peptostreptococcales</taxon>
        <taxon>Natronincolaceae</taxon>
        <taxon>Alkaliphilus</taxon>
    </lineage>
</organism>
<dbReference type="AlphaFoldDB" id="A0A1G5CMN0"/>
<feature type="transmembrane region" description="Helical" evidence="6">
    <location>
        <begin position="412"/>
        <end position="434"/>
    </location>
</feature>
<dbReference type="CDD" id="cd13124">
    <property type="entry name" value="MATE_SpoVB_like"/>
    <property type="match status" value="1"/>
</dbReference>
<feature type="transmembrane region" description="Helical" evidence="6">
    <location>
        <begin position="156"/>
        <end position="174"/>
    </location>
</feature>
<feature type="transmembrane region" description="Helical" evidence="6">
    <location>
        <begin position="186"/>
        <end position="208"/>
    </location>
</feature>
<keyword evidence="2" id="KW-1003">Cell membrane</keyword>
<dbReference type="PANTHER" id="PTHR30250:SF21">
    <property type="entry name" value="LIPID II FLIPPASE MURJ"/>
    <property type="match status" value="1"/>
</dbReference>
<evidence type="ECO:0000313" key="8">
    <source>
        <dbReference type="Proteomes" id="UP000198636"/>
    </source>
</evidence>
<evidence type="ECO:0000256" key="1">
    <source>
        <dbReference type="ARBA" id="ARBA00004651"/>
    </source>
</evidence>
<dbReference type="InterPro" id="IPR050833">
    <property type="entry name" value="Poly_Biosynth_Transport"/>
</dbReference>
<dbReference type="Pfam" id="PF01943">
    <property type="entry name" value="Polysacc_synt"/>
    <property type="match status" value="1"/>
</dbReference>
<dbReference type="InterPro" id="IPR002797">
    <property type="entry name" value="Polysacc_synth"/>
</dbReference>
<feature type="transmembrane region" description="Helical" evidence="6">
    <location>
        <begin position="361"/>
        <end position="379"/>
    </location>
</feature>
<sequence>MKKTSFVLGIILLTFINFIVRSLGFIYRIVLSRMIGPQAIGLYQLVFPFLMVLITIPTAGIPIAVSKLVAKENSLNNRKGIYRILSISLIIGGGISLLLTVLVSLNTNFIVTSILKNNDLHLPIIWVTPAISLIAFSSILRGYFYGLKDLKPAATAQILEQLTRIGFVLAYLIYKRPTHPITMATIAIIGVSIGEFFGLLYLIVSFNLKKLLNRKLSLGIIDNSPVNIFKDIMYISVPITISRLLSVFMQTINSILIPHRLVVAGYSSVAAIEIFGKISGMAMPLLFLPFTVTSALVINVIPNISEQIAVNNLKDVSYKSNLALKITLLVAIPITLIYTILGKELAGLVYHQKDVGIYLQIISYSTLFMCMQHTLSGILHGLGKQVITTINFLLGMIIQLYCTYFLVPNPRYGINGFFIGFIMSSFVIFVLHLITLHRFIPLKLPLLQSVIKPLICSLIMIGTMIFIKNIEAFTNPNIKGATVFVAGGLVYIISLALTKTIDIEAFLKAIKG</sequence>
<evidence type="ECO:0000256" key="5">
    <source>
        <dbReference type="ARBA" id="ARBA00023136"/>
    </source>
</evidence>
<name>A0A1G5CMN0_9FIRM</name>
<feature type="transmembrane region" description="Helical" evidence="6">
    <location>
        <begin position="123"/>
        <end position="144"/>
    </location>
</feature>
<dbReference type="RefSeq" id="WP_091540039.1">
    <property type="nucleotide sequence ID" value="NZ_FMUS01000003.1"/>
</dbReference>
<dbReference type="Proteomes" id="UP000198636">
    <property type="component" value="Unassembled WGS sequence"/>
</dbReference>